<proteinExistence type="predicted"/>
<keyword evidence="9" id="KW-0234">DNA repair</keyword>
<keyword evidence="5" id="KW-0227">DNA damage</keyword>
<keyword evidence="8" id="KW-0233">DNA recombination</keyword>
<sequence>MAKREEENFSPKNAKRLRQELEDSDKNIEELQSADVATLEDEPQENKMKMKIVKKNMEQQKENMEHLKSLKIEAENKYDDAIKLKINQLADPLKDESNPDDSEVDNQKQEKWHFEEKQKEHLDTLTKKKQELDMKEKELEEKMSQKRKINLPRADRRKKILHRF</sequence>
<dbReference type="GO" id="GO:0000724">
    <property type="term" value="P:double-strand break repair via homologous recombination"/>
    <property type="evidence" value="ECO:0007669"/>
    <property type="project" value="TreeGrafter"/>
</dbReference>
<feature type="compositionally biased region" description="Basic residues" evidence="11">
    <location>
        <begin position="145"/>
        <end position="164"/>
    </location>
</feature>
<feature type="compositionally biased region" description="Basic and acidic residues" evidence="11">
    <location>
        <begin position="105"/>
        <end position="144"/>
    </location>
</feature>
<evidence type="ECO:0000256" key="2">
    <source>
        <dbReference type="ARBA" id="ARBA00004286"/>
    </source>
</evidence>
<comment type="caution">
    <text evidence="12">The sequence shown here is derived from an EMBL/GenBank/DDBJ whole genome shotgun (WGS) entry which is preliminary data.</text>
</comment>
<dbReference type="Proteomes" id="UP000308365">
    <property type="component" value="Unassembled WGS sequence"/>
</dbReference>
<gene>
    <name evidence="12" type="ORF">EI555_005398</name>
</gene>
<dbReference type="EMBL" id="RWIC01000358">
    <property type="protein sequence ID" value="TKC44928.1"/>
    <property type="molecule type" value="Genomic_DNA"/>
</dbReference>
<feature type="region of interest" description="Disordered" evidence="11">
    <location>
        <begin position="1"/>
        <end position="47"/>
    </location>
</feature>
<dbReference type="GO" id="GO:0005634">
    <property type="term" value="C:nucleus"/>
    <property type="evidence" value="ECO:0007669"/>
    <property type="project" value="UniProtKB-SubCell"/>
</dbReference>
<dbReference type="GO" id="GO:0035861">
    <property type="term" value="C:site of double-strand break"/>
    <property type="evidence" value="ECO:0007669"/>
    <property type="project" value="TreeGrafter"/>
</dbReference>
<keyword evidence="7" id="KW-0175">Coiled coil</keyword>
<keyword evidence="3" id="KW-0158">Chromosome</keyword>
<keyword evidence="10" id="KW-0539">Nucleus</keyword>
<dbReference type="AlphaFoldDB" id="A0A4U1F6D9"/>
<evidence type="ECO:0000256" key="8">
    <source>
        <dbReference type="ARBA" id="ARBA00023172"/>
    </source>
</evidence>
<dbReference type="GO" id="GO:0003697">
    <property type="term" value="F:single-stranded DNA binding"/>
    <property type="evidence" value="ECO:0007669"/>
    <property type="project" value="TreeGrafter"/>
</dbReference>
<accession>A0A4U1F6D9</accession>
<evidence type="ECO:0000313" key="13">
    <source>
        <dbReference type="Proteomes" id="UP000308365"/>
    </source>
</evidence>
<feature type="compositionally biased region" description="Basic and acidic residues" evidence="11">
    <location>
        <begin position="17"/>
        <end position="29"/>
    </location>
</feature>
<dbReference type="GO" id="GO:0005524">
    <property type="term" value="F:ATP binding"/>
    <property type="evidence" value="ECO:0007669"/>
    <property type="project" value="UniProtKB-KW"/>
</dbReference>
<evidence type="ECO:0000256" key="5">
    <source>
        <dbReference type="ARBA" id="ARBA00022763"/>
    </source>
</evidence>
<dbReference type="GO" id="GO:0003684">
    <property type="term" value="F:damaged DNA binding"/>
    <property type="evidence" value="ECO:0007669"/>
    <property type="project" value="TreeGrafter"/>
</dbReference>
<name>A0A4U1F6D9_MONMO</name>
<evidence type="ECO:0000256" key="7">
    <source>
        <dbReference type="ARBA" id="ARBA00023054"/>
    </source>
</evidence>
<evidence type="ECO:0000256" key="3">
    <source>
        <dbReference type="ARBA" id="ARBA00022454"/>
    </source>
</evidence>
<protein>
    <submittedName>
        <fullName evidence="12">Uncharacterized protein</fullName>
    </submittedName>
</protein>
<dbReference type="PANTHER" id="PTHR19306:SF6">
    <property type="entry name" value="STRUCTURAL MAINTENANCE OF CHROMOSOMES PROTEIN 6"/>
    <property type="match status" value="1"/>
</dbReference>
<comment type="subcellular location">
    <subcellularLocation>
        <location evidence="2">Chromosome</location>
    </subcellularLocation>
    <subcellularLocation>
        <location evidence="1">Nucleus</location>
    </subcellularLocation>
</comment>
<keyword evidence="6" id="KW-0067">ATP-binding</keyword>
<keyword evidence="4" id="KW-0547">Nucleotide-binding</keyword>
<dbReference type="GO" id="GO:0030915">
    <property type="term" value="C:Smc5-Smc6 complex"/>
    <property type="evidence" value="ECO:0007669"/>
    <property type="project" value="TreeGrafter"/>
</dbReference>
<reference evidence="13" key="1">
    <citation type="journal article" date="2019" name="IScience">
        <title>Narwhal Genome Reveals Long-Term Low Genetic Diversity despite Current Large Abundance Size.</title>
        <authorList>
            <person name="Westbury M.V."/>
            <person name="Petersen B."/>
            <person name="Garde E."/>
            <person name="Heide-Jorgensen M.P."/>
            <person name="Lorenzen E.D."/>
        </authorList>
    </citation>
    <scope>NUCLEOTIDE SEQUENCE [LARGE SCALE GENOMIC DNA]</scope>
</reference>
<evidence type="ECO:0000256" key="11">
    <source>
        <dbReference type="SAM" id="MobiDB-lite"/>
    </source>
</evidence>
<evidence type="ECO:0000313" key="12">
    <source>
        <dbReference type="EMBL" id="TKC44928.1"/>
    </source>
</evidence>
<evidence type="ECO:0000256" key="6">
    <source>
        <dbReference type="ARBA" id="ARBA00022840"/>
    </source>
</evidence>
<evidence type="ECO:0000256" key="1">
    <source>
        <dbReference type="ARBA" id="ARBA00004123"/>
    </source>
</evidence>
<organism evidence="12 13">
    <name type="scientific">Monodon monoceros</name>
    <name type="common">Narwhal</name>
    <name type="synonym">Ceratodon monodon</name>
    <dbReference type="NCBI Taxonomy" id="40151"/>
    <lineage>
        <taxon>Eukaryota</taxon>
        <taxon>Metazoa</taxon>
        <taxon>Chordata</taxon>
        <taxon>Craniata</taxon>
        <taxon>Vertebrata</taxon>
        <taxon>Euteleostomi</taxon>
        <taxon>Mammalia</taxon>
        <taxon>Eutheria</taxon>
        <taxon>Laurasiatheria</taxon>
        <taxon>Artiodactyla</taxon>
        <taxon>Whippomorpha</taxon>
        <taxon>Cetacea</taxon>
        <taxon>Odontoceti</taxon>
        <taxon>Monodontidae</taxon>
        <taxon>Monodon</taxon>
    </lineage>
</organism>
<feature type="region of interest" description="Disordered" evidence="11">
    <location>
        <begin position="90"/>
        <end position="164"/>
    </location>
</feature>
<dbReference type="PANTHER" id="PTHR19306">
    <property type="entry name" value="STRUCTURAL MAINTENANCE OF CHROMOSOMES 5,6 SMC5, SMC6"/>
    <property type="match status" value="1"/>
</dbReference>
<evidence type="ECO:0000256" key="9">
    <source>
        <dbReference type="ARBA" id="ARBA00023204"/>
    </source>
</evidence>
<evidence type="ECO:0000256" key="4">
    <source>
        <dbReference type="ARBA" id="ARBA00022741"/>
    </source>
</evidence>
<evidence type="ECO:0000256" key="10">
    <source>
        <dbReference type="ARBA" id="ARBA00023242"/>
    </source>
</evidence>